<name>A0AAV2UVI9_LEGPN</name>
<accession>A0AAV2UVI9</accession>
<feature type="transmembrane region" description="Helical" evidence="1">
    <location>
        <begin position="241"/>
        <end position="261"/>
    </location>
</feature>
<dbReference type="Proteomes" id="UP000010102">
    <property type="component" value="Chromosome"/>
</dbReference>
<dbReference type="AlphaFoldDB" id="A0AAV2UVI9"/>
<evidence type="ECO:0000313" key="3">
    <source>
        <dbReference type="Proteomes" id="UP000010102"/>
    </source>
</evidence>
<evidence type="ECO:0000256" key="1">
    <source>
        <dbReference type="SAM" id="Phobius"/>
    </source>
</evidence>
<reference evidence="2 3" key="1">
    <citation type="submission" date="2011-07" db="EMBL/GenBank/DDBJ databases">
        <authorList>
            <person name="Genoscope - CEA"/>
        </authorList>
    </citation>
    <scope>NUCLEOTIDE SEQUENCE [LARGE SCALE GENOMIC DNA]</scope>
    <source>
        <strain evidence="3">lorraine</strain>
    </source>
</reference>
<proteinExistence type="predicted"/>
<organism evidence="2 3">
    <name type="scientific">Legionella pneumophila subsp. pneumophila</name>
    <dbReference type="NCBI Taxonomy" id="91891"/>
    <lineage>
        <taxon>Bacteria</taxon>
        <taxon>Pseudomonadati</taxon>
        <taxon>Pseudomonadota</taxon>
        <taxon>Gammaproteobacteria</taxon>
        <taxon>Legionellales</taxon>
        <taxon>Legionellaceae</taxon>
        <taxon>Legionella</taxon>
    </lineage>
</organism>
<dbReference type="EMBL" id="FQ958210">
    <property type="protein sequence ID" value="CCD05025.1"/>
    <property type="molecule type" value="Genomic_DNA"/>
</dbReference>
<dbReference type="KEGG" id="lpo:LPO_0953"/>
<evidence type="ECO:0000313" key="2">
    <source>
        <dbReference type="EMBL" id="CCD05025.1"/>
    </source>
</evidence>
<keyword evidence="1" id="KW-0472">Membrane</keyword>
<feature type="transmembrane region" description="Helical" evidence="1">
    <location>
        <begin position="317"/>
        <end position="336"/>
    </location>
</feature>
<feature type="transmembrane region" description="Helical" evidence="1">
    <location>
        <begin position="342"/>
        <end position="368"/>
    </location>
</feature>
<protein>
    <submittedName>
        <fullName evidence="2">Uncharacterized protein</fullName>
    </submittedName>
</protein>
<feature type="transmembrane region" description="Helical" evidence="1">
    <location>
        <begin position="207"/>
        <end position="235"/>
    </location>
</feature>
<feature type="transmembrane region" description="Helical" evidence="1">
    <location>
        <begin position="124"/>
        <end position="147"/>
    </location>
</feature>
<gene>
    <name evidence="2" type="ORF">LPO_0953</name>
</gene>
<keyword evidence="1" id="KW-0812">Transmembrane</keyword>
<dbReference type="RefSeq" id="WP_014841243.1">
    <property type="nucleotide sequence ID" value="NC_018139.1"/>
</dbReference>
<sequence>MSTSESELRKSMQQYGKQAFSETQQIKILNLLLEDAKKQLPREHEIYKLIDNFQFRLSHHIHLSEAIQFVNKFIIELEAQDKDGSTVNYLKQNGFYRILYRNPRLLGQELPQDDILHKLLRSGFIGVGISAVMILLFISTAFFTAPFWFTAITTGLFVGASTYLSGILYGVVNDIFATHANLPYFLLGHQSQQTSLLRTNDKVAQGIAWGVAATFGPVIIATLIFTVAATITAFFVPMATFLLPVMMIAMPLIAVGAEFYARKKAREYLDSEESFHWIGSNDYQRRGLNHMCPTNEERAAWYANSDRNLFGFTKVPLIGLGALIGLVVLSGISMFLPPVLFISPVIAIAIPVAFSAVTCATLIAGGIYMQVNRNKQLDDRYRLEFERDEIVPDLYLDEDMEYIRKIAKTYAQNEPTVEPKQEVINTENYSFLFDKKPKQAMPNIKQEEFEPARLSQAGAY</sequence>
<keyword evidence="1" id="KW-1133">Transmembrane helix</keyword>